<protein>
    <submittedName>
        <fullName evidence="3">TonB-dependent receptor plug domain-containing protein</fullName>
    </submittedName>
</protein>
<comment type="subcellular location">
    <subcellularLocation>
        <location evidence="1">Cell outer membrane</location>
        <topology evidence="1">Multi-pass membrane protein</topology>
    </subcellularLocation>
</comment>
<evidence type="ECO:0000313" key="3">
    <source>
        <dbReference type="EMBL" id="MCH5598969.1"/>
    </source>
</evidence>
<dbReference type="NCBIfam" id="TIGR04057">
    <property type="entry name" value="SusC_RagA_signa"/>
    <property type="match status" value="1"/>
</dbReference>
<dbReference type="InterPro" id="IPR023997">
    <property type="entry name" value="TonB-dep_OMP_SusC/RagA_CS"/>
</dbReference>
<dbReference type="PROSITE" id="PS52016">
    <property type="entry name" value="TONB_DEPENDENT_REC_3"/>
    <property type="match status" value="1"/>
</dbReference>
<name>A0ABS9SLD7_9BACT</name>
<proteinExistence type="inferred from homology"/>
<keyword evidence="1" id="KW-0998">Cell outer membrane</keyword>
<evidence type="ECO:0000256" key="1">
    <source>
        <dbReference type="PROSITE-ProRule" id="PRU01360"/>
    </source>
</evidence>
<dbReference type="Gene3D" id="2.170.130.10">
    <property type="entry name" value="TonB-dependent receptor, plug domain"/>
    <property type="match status" value="1"/>
</dbReference>
<dbReference type="InterPro" id="IPR039426">
    <property type="entry name" value="TonB-dep_rcpt-like"/>
</dbReference>
<organism evidence="3 4">
    <name type="scientific">Niabella ginsengisoli</name>
    <dbReference type="NCBI Taxonomy" id="522298"/>
    <lineage>
        <taxon>Bacteria</taxon>
        <taxon>Pseudomonadati</taxon>
        <taxon>Bacteroidota</taxon>
        <taxon>Chitinophagia</taxon>
        <taxon>Chitinophagales</taxon>
        <taxon>Chitinophagaceae</taxon>
        <taxon>Niabella</taxon>
    </lineage>
</organism>
<dbReference type="Pfam" id="PF07715">
    <property type="entry name" value="Plug"/>
    <property type="match status" value="1"/>
</dbReference>
<comment type="caution">
    <text evidence="3">The sequence shown here is derived from an EMBL/GenBank/DDBJ whole genome shotgun (WGS) entry which is preliminary data.</text>
</comment>
<dbReference type="InterPro" id="IPR037066">
    <property type="entry name" value="Plug_dom_sf"/>
</dbReference>
<evidence type="ECO:0000259" key="2">
    <source>
        <dbReference type="Pfam" id="PF07715"/>
    </source>
</evidence>
<keyword evidence="1" id="KW-1134">Transmembrane beta strand</keyword>
<keyword evidence="1" id="KW-0472">Membrane</keyword>
<dbReference type="Proteomes" id="UP001202248">
    <property type="component" value="Unassembled WGS sequence"/>
</dbReference>
<feature type="domain" description="TonB-dependent receptor plug" evidence="2">
    <location>
        <begin position="6"/>
        <end position="50"/>
    </location>
</feature>
<reference evidence="3 4" key="1">
    <citation type="submission" date="2022-02" db="EMBL/GenBank/DDBJ databases">
        <authorList>
            <person name="Min J."/>
        </authorList>
    </citation>
    <scope>NUCLEOTIDE SEQUENCE [LARGE SCALE GENOMIC DNA]</scope>
    <source>
        <strain evidence="3 4">GR10-1</strain>
    </source>
</reference>
<dbReference type="SUPFAM" id="SSF56935">
    <property type="entry name" value="Porins"/>
    <property type="match status" value="1"/>
</dbReference>
<gene>
    <name evidence="3" type="ORF">MKP09_14175</name>
</gene>
<keyword evidence="3" id="KW-0675">Receptor</keyword>
<keyword evidence="1" id="KW-0812">Transmembrane</keyword>
<accession>A0ABS9SLD7</accession>
<dbReference type="EMBL" id="JAKWBL010000002">
    <property type="protein sequence ID" value="MCH5598969.1"/>
    <property type="molecule type" value="Genomic_DNA"/>
</dbReference>
<sequence length="64" mass="6844">MRTNAEGVLVLVDGQEREFGVLSSNEVESITVLKDASMSALYGTRAANGIIFINTKKGKKEGQA</sequence>
<dbReference type="RefSeq" id="WP_240830709.1">
    <property type="nucleotide sequence ID" value="NZ_JAKWBL010000002.1"/>
</dbReference>
<evidence type="ECO:0000313" key="4">
    <source>
        <dbReference type="Proteomes" id="UP001202248"/>
    </source>
</evidence>
<keyword evidence="4" id="KW-1185">Reference proteome</keyword>
<dbReference type="InterPro" id="IPR012910">
    <property type="entry name" value="Plug_dom"/>
</dbReference>
<keyword evidence="1" id="KW-0813">Transport</keyword>
<comment type="similarity">
    <text evidence="1">Belongs to the TonB-dependent receptor family.</text>
</comment>